<accession>A0ABS1E7B2</accession>
<dbReference type="PANTHER" id="PTHR36926:SF1">
    <property type="entry name" value="COLICIN V PRODUCTION PROTEIN"/>
    <property type="match status" value="1"/>
</dbReference>
<proteinExistence type="predicted"/>
<evidence type="ECO:0000256" key="5">
    <source>
        <dbReference type="SAM" id="Phobius"/>
    </source>
</evidence>
<protein>
    <submittedName>
        <fullName evidence="6">Colicin V production protein</fullName>
    </submittedName>
</protein>
<evidence type="ECO:0000256" key="2">
    <source>
        <dbReference type="ARBA" id="ARBA00022692"/>
    </source>
</evidence>
<dbReference type="EMBL" id="NRSH01000192">
    <property type="protein sequence ID" value="MBK1727608.1"/>
    <property type="molecule type" value="Genomic_DNA"/>
</dbReference>
<dbReference type="RefSeq" id="WP_200261191.1">
    <property type="nucleotide sequence ID" value="NZ_NRSH01000192.1"/>
</dbReference>
<comment type="subcellular location">
    <subcellularLocation>
        <location evidence="1">Membrane</location>
        <topology evidence="1">Multi-pass membrane protein</topology>
    </subcellularLocation>
</comment>
<feature type="transmembrane region" description="Helical" evidence="5">
    <location>
        <begin position="101"/>
        <end position="123"/>
    </location>
</feature>
<feature type="transmembrane region" description="Helical" evidence="5">
    <location>
        <begin position="63"/>
        <end position="81"/>
    </location>
</feature>
<dbReference type="InterPro" id="IPR052719">
    <property type="entry name" value="CvpA-like"/>
</dbReference>
<comment type="caution">
    <text evidence="6">The sequence shown here is derived from an EMBL/GenBank/DDBJ whole genome shotgun (WGS) entry which is preliminary data.</text>
</comment>
<name>A0ABS1E7B2_9GAMM</name>
<keyword evidence="7" id="KW-1185">Reference proteome</keyword>
<feature type="transmembrane region" description="Helical" evidence="5">
    <location>
        <begin position="7"/>
        <end position="25"/>
    </location>
</feature>
<feature type="transmembrane region" description="Helical" evidence="5">
    <location>
        <begin position="31"/>
        <end position="51"/>
    </location>
</feature>
<gene>
    <name evidence="6" type="ORF">CKO13_11410</name>
</gene>
<keyword evidence="2 5" id="KW-0812">Transmembrane</keyword>
<evidence type="ECO:0000313" key="7">
    <source>
        <dbReference type="Proteomes" id="UP000738126"/>
    </source>
</evidence>
<sequence length="190" mass="20025">MNWLDLAILGVIGLSALISLLRGFVREVLSVLVWVLAFGLSLRFAGDAAAYLEAWIGSPTIRLGAAFAAIFVATLVGGALVNQALVTLVGRTGLSGTDRLLGAVFGAGRGAVVVAAVVLLLGLTPMTEERGWRESTLLPGIQPWLCRIGADRWLARLSRQVPLPGGEQAEGLEQLPSYWTNYCAGKAGPE</sequence>
<organism evidence="6 7">
    <name type="scientific">Halorhodospira neutriphila</name>
    <dbReference type="NCBI Taxonomy" id="168379"/>
    <lineage>
        <taxon>Bacteria</taxon>
        <taxon>Pseudomonadati</taxon>
        <taxon>Pseudomonadota</taxon>
        <taxon>Gammaproteobacteria</taxon>
        <taxon>Chromatiales</taxon>
        <taxon>Ectothiorhodospiraceae</taxon>
        <taxon>Halorhodospira</taxon>
    </lineage>
</organism>
<dbReference type="PANTHER" id="PTHR36926">
    <property type="entry name" value="COLICIN V PRODUCTION PROTEIN"/>
    <property type="match status" value="1"/>
</dbReference>
<dbReference type="InterPro" id="IPR003825">
    <property type="entry name" value="Colicin-V_CvpA"/>
</dbReference>
<evidence type="ECO:0000256" key="4">
    <source>
        <dbReference type="ARBA" id="ARBA00023136"/>
    </source>
</evidence>
<dbReference type="Pfam" id="PF02674">
    <property type="entry name" value="Colicin_V"/>
    <property type="match status" value="1"/>
</dbReference>
<evidence type="ECO:0000256" key="3">
    <source>
        <dbReference type="ARBA" id="ARBA00022989"/>
    </source>
</evidence>
<dbReference type="Proteomes" id="UP000738126">
    <property type="component" value="Unassembled WGS sequence"/>
</dbReference>
<keyword evidence="4 5" id="KW-0472">Membrane</keyword>
<evidence type="ECO:0000256" key="1">
    <source>
        <dbReference type="ARBA" id="ARBA00004141"/>
    </source>
</evidence>
<evidence type="ECO:0000313" key="6">
    <source>
        <dbReference type="EMBL" id="MBK1727608.1"/>
    </source>
</evidence>
<reference evidence="6 7" key="1">
    <citation type="journal article" date="2020" name="Microorganisms">
        <title>Osmotic Adaptation and Compatible Solute Biosynthesis of Phototrophic Bacteria as Revealed from Genome Analyses.</title>
        <authorList>
            <person name="Imhoff J.F."/>
            <person name="Rahn T."/>
            <person name="Kunzel S."/>
            <person name="Keller A."/>
            <person name="Neulinger S.C."/>
        </authorList>
    </citation>
    <scope>NUCLEOTIDE SEQUENCE [LARGE SCALE GENOMIC DNA]</scope>
    <source>
        <strain evidence="6 7">DSM 15116</strain>
    </source>
</reference>
<keyword evidence="3 5" id="KW-1133">Transmembrane helix</keyword>